<evidence type="ECO:0000256" key="6">
    <source>
        <dbReference type="ARBA" id="ARBA00023136"/>
    </source>
</evidence>
<comment type="similarity">
    <text evidence="2 7">Belongs to the purine-cytosine permease (2.A.39) family.</text>
</comment>
<evidence type="ECO:0000256" key="7">
    <source>
        <dbReference type="PIRNR" id="PIRNR002744"/>
    </source>
</evidence>
<protein>
    <submittedName>
        <fullName evidence="9">Purine-cytosine permease family protein</fullName>
    </submittedName>
</protein>
<feature type="transmembrane region" description="Helical" evidence="8">
    <location>
        <begin position="339"/>
        <end position="362"/>
    </location>
</feature>
<feature type="transmembrane region" description="Helical" evidence="8">
    <location>
        <begin position="433"/>
        <end position="454"/>
    </location>
</feature>
<feature type="transmembrane region" description="Helical" evidence="8">
    <location>
        <begin position="76"/>
        <end position="98"/>
    </location>
</feature>
<dbReference type="EMBL" id="JBHSXS010000055">
    <property type="protein sequence ID" value="MFC6886553.1"/>
    <property type="molecule type" value="Genomic_DNA"/>
</dbReference>
<feature type="transmembrane region" description="Helical" evidence="8">
    <location>
        <begin position="369"/>
        <end position="386"/>
    </location>
</feature>
<organism evidence="9 10">
    <name type="scientific">Actinomadura yumaensis</name>
    <dbReference type="NCBI Taxonomy" id="111807"/>
    <lineage>
        <taxon>Bacteria</taxon>
        <taxon>Bacillati</taxon>
        <taxon>Actinomycetota</taxon>
        <taxon>Actinomycetes</taxon>
        <taxon>Streptosporangiales</taxon>
        <taxon>Thermomonosporaceae</taxon>
        <taxon>Actinomadura</taxon>
    </lineage>
</organism>
<dbReference type="InterPro" id="IPR045225">
    <property type="entry name" value="Uracil/uridine/allantoin_perm"/>
</dbReference>
<feature type="transmembrane region" description="Helical" evidence="8">
    <location>
        <begin position="256"/>
        <end position="279"/>
    </location>
</feature>
<evidence type="ECO:0000256" key="1">
    <source>
        <dbReference type="ARBA" id="ARBA00004141"/>
    </source>
</evidence>
<dbReference type="Gene3D" id="1.10.4160.10">
    <property type="entry name" value="Hydantoin permease"/>
    <property type="match status" value="1"/>
</dbReference>
<keyword evidence="5 8" id="KW-1133">Transmembrane helix</keyword>
<evidence type="ECO:0000256" key="8">
    <source>
        <dbReference type="SAM" id="Phobius"/>
    </source>
</evidence>
<reference evidence="10" key="1">
    <citation type="journal article" date="2019" name="Int. J. Syst. Evol. Microbiol.">
        <title>The Global Catalogue of Microorganisms (GCM) 10K type strain sequencing project: providing services to taxonomists for standard genome sequencing and annotation.</title>
        <authorList>
            <consortium name="The Broad Institute Genomics Platform"/>
            <consortium name="The Broad Institute Genome Sequencing Center for Infectious Disease"/>
            <person name="Wu L."/>
            <person name="Ma J."/>
        </authorList>
    </citation>
    <scope>NUCLEOTIDE SEQUENCE [LARGE SCALE GENOMIC DNA]</scope>
    <source>
        <strain evidence="10">JCM 3369</strain>
    </source>
</reference>
<dbReference type="RefSeq" id="WP_160820291.1">
    <property type="nucleotide sequence ID" value="NZ_JBHSXE010000001.1"/>
</dbReference>
<evidence type="ECO:0000256" key="4">
    <source>
        <dbReference type="ARBA" id="ARBA00022692"/>
    </source>
</evidence>
<feature type="transmembrane region" description="Helical" evidence="8">
    <location>
        <begin position="210"/>
        <end position="236"/>
    </location>
</feature>
<keyword evidence="3 7" id="KW-0813">Transport</keyword>
<dbReference type="InterPro" id="IPR026030">
    <property type="entry name" value="Pur-cyt_permease_Fcy2/21/22"/>
</dbReference>
<evidence type="ECO:0000256" key="3">
    <source>
        <dbReference type="ARBA" id="ARBA00022448"/>
    </source>
</evidence>
<feature type="transmembrane region" description="Helical" evidence="8">
    <location>
        <begin position="125"/>
        <end position="146"/>
    </location>
</feature>
<dbReference type="PANTHER" id="PTHR30618">
    <property type="entry name" value="NCS1 FAMILY PURINE/PYRIMIDINE TRANSPORTER"/>
    <property type="match status" value="1"/>
</dbReference>
<dbReference type="PANTHER" id="PTHR30618:SF0">
    <property type="entry name" value="PURINE-URACIL PERMEASE NCS1"/>
    <property type="match status" value="1"/>
</dbReference>
<keyword evidence="4 8" id="KW-0812">Transmembrane</keyword>
<dbReference type="Proteomes" id="UP001596380">
    <property type="component" value="Unassembled WGS sequence"/>
</dbReference>
<sequence length="482" mass="52034">MTEEPRVQEDLAKKYRQPKGVEQFGVEAIPDHLRTVRWWDIFAMVLNFVVNPGTIVISGALVAAGMSLWEAMLTGFLSIAVGFSAYLVAATVGVDYGIPGLVSMRGVFGVRGAALTSVLRAVSSVYWFAFQTASGSIGIAAVLRALLHRDIPLNVIVVCFAIFQILVATVGYDSLKALSRVAFFLKIAFSVVIVVVLMTYPQSSYHPDAVFSFAGSTGGKVALIALWTTSMAAAWFSNFTDAADFCRYSKTRVDMWLGTFMAAVVGQLICSLLGGYAVAAVLGKSDNPFDVIVTASQGAVWLLLMILLYIVLDNWTINVQNLYTAGLAVTSLFSRIGRFWGTLGVGVVGLGFSLAPGLISGYTGYMDKLAALFAPMAGVFIAHYVVLLRTKLDVPALFGQDESRYWYWRGFNWVALFWVVVGYFVNTNVPARYLNILVTAVSMGALYLVTMAIATRRSAAAAAGAQPADVRLEAPDPEKVTA</sequence>
<comment type="caution">
    <text evidence="9">The sequence shown here is derived from an EMBL/GenBank/DDBJ whole genome shotgun (WGS) entry which is preliminary data.</text>
</comment>
<feature type="transmembrane region" description="Helical" evidence="8">
    <location>
        <begin position="178"/>
        <end position="198"/>
    </location>
</feature>
<dbReference type="PIRSF" id="PIRSF002744">
    <property type="entry name" value="Pur-cyt_permease"/>
    <property type="match status" value="1"/>
</dbReference>
<keyword evidence="6 7" id="KW-0472">Membrane</keyword>
<comment type="subcellular location">
    <subcellularLocation>
        <location evidence="1">Membrane</location>
        <topology evidence="1">Multi-pass membrane protein</topology>
    </subcellularLocation>
</comment>
<evidence type="ECO:0000313" key="10">
    <source>
        <dbReference type="Proteomes" id="UP001596380"/>
    </source>
</evidence>
<accession>A0ABW2D110</accession>
<feature type="transmembrane region" description="Helical" evidence="8">
    <location>
        <begin position="406"/>
        <end position="426"/>
    </location>
</feature>
<proteinExistence type="inferred from homology"/>
<feature type="transmembrane region" description="Helical" evidence="8">
    <location>
        <begin position="41"/>
        <end position="64"/>
    </location>
</feature>
<evidence type="ECO:0000256" key="2">
    <source>
        <dbReference type="ARBA" id="ARBA00008974"/>
    </source>
</evidence>
<evidence type="ECO:0000256" key="5">
    <source>
        <dbReference type="ARBA" id="ARBA00022989"/>
    </source>
</evidence>
<evidence type="ECO:0000313" key="9">
    <source>
        <dbReference type="EMBL" id="MFC6886553.1"/>
    </source>
</evidence>
<feature type="transmembrane region" description="Helical" evidence="8">
    <location>
        <begin position="291"/>
        <end position="312"/>
    </location>
</feature>
<name>A0ABW2D110_9ACTN</name>
<dbReference type="InterPro" id="IPR001248">
    <property type="entry name" value="Pur-cyt_permease"/>
</dbReference>
<keyword evidence="10" id="KW-1185">Reference proteome</keyword>
<gene>
    <name evidence="9" type="ORF">ACFQKB_42805</name>
</gene>
<feature type="transmembrane region" description="Helical" evidence="8">
    <location>
        <begin position="153"/>
        <end position="172"/>
    </location>
</feature>
<dbReference type="Pfam" id="PF02133">
    <property type="entry name" value="Transp_cyt_pur"/>
    <property type="match status" value="1"/>
</dbReference>